<feature type="transmembrane region" description="Helical" evidence="1">
    <location>
        <begin position="12"/>
        <end position="31"/>
    </location>
</feature>
<dbReference type="EMBL" id="CADCUJ010000033">
    <property type="protein sequence ID" value="CAA9340132.1"/>
    <property type="molecule type" value="Genomic_DNA"/>
</dbReference>
<evidence type="ECO:0008006" key="3">
    <source>
        <dbReference type="Google" id="ProtNLM"/>
    </source>
</evidence>
<accession>A0A6J4LSE3</accession>
<proteinExistence type="predicted"/>
<organism evidence="2">
    <name type="scientific">uncultured Nocardioidaceae bacterium</name>
    <dbReference type="NCBI Taxonomy" id="253824"/>
    <lineage>
        <taxon>Bacteria</taxon>
        <taxon>Bacillati</taxon>
        <taxon>Actinomycetota</taxon>
        <taxon>Actinomycetes</taxon>
        <taxon>Propionibacteriales</taxon>
        <taxon>Nocardioidaceae</taxon>
        <taxon>environmental samples</taxon>
    </lineage>
</organism>
<feature type="transmembrane region" description="Helical" evidence="1">
    <location>
        <begin position="125"/>
        <end position="146"/>
    </location>
</feature>
<dbReference type="AlphaFoldDB" id="A0A6J4LSE3"/>
<evidence type="ECO:0000256" key="1">
    <source>
        <dbReference type="SAM" id="Phobius"/>
    </source>
</evidence>
<keyword evidence="1" id="KW-0472">Membrane</keyword>
<sequence>MRPRSLTRQILYGALVVLLTLAAAPVVFLMARDGIEAVRAGDPVTAALRGGVAVGVALVPVIALAAYAHWLSVTTRPGRPHEERVPTVVEDWILGAAVVLVLVAGWPILTFSYQESRAAWATFELAAAVGYGLVGFAYVAFAALCVKRYWDWLH</sequence>
<protein>
    <recommendedName>
        <fullName evidence="3">DUF5671 domain-containing protein</fullName>
    </recommendedName>
</protein>
<name>A0A6J4LSE3_9ACTN</name>
<keyword evidence="1" id="KW-1133">Transmembrane helix</keyword>
<feature type="transmembrane region" description="Helical" evidence="1">
    <location>
        <begin position="92"/>
        <end position="113"/>
    </location>
</feature>
<gene>
    <name evidence="2" type="ORF">AVDCRST_MAG72-748</name>
</gene>
<evidence type="ECO:0000313" key="2">
    <source>
        <dbReference type="EMBL" id="CAA9340132.1"/>
    </source>
</evidence>
<reference evidence="2" key="1">
    <citation type="submission" date="2020-02" db="EMBL/GenBank/DDBJ databases">
        <authorList>
            <person name="Meier V. D."/>
        </authorList>
    </citation>
    <scope>NUCLEOTIDE SEQUENCE</scope>
    <source>
        <strain evidence="2">AVDCRST_MAG72</strain>
    </source>
</reference>
<feature type="transmembrane region" description="Helical" evidence="1">
    <location>
        <begin position="51"/>
        <end position="71"/>
    </location>
</feature>
<keyword evidence="1" id="KW-0812">Transmembrane</keyword>